<proteinExistence type="predicted"/>
<accession>A0A0B6ZY46</accession>
<dbReference type="AlphaFoldDB" id="A0A0B6ZY46"/>
<reference evidence="1" key="1">
    <citation type="submission" date="2014-12" db="EMBL/GenBank/DDBJ databases">
        <title>Insight into the proteome of Arion vulgaris.</title>
        <authorList>
            <person name="Aradska J."/>
            <person name="Bulat T."/>
            <person name="Smidak R."/>
            <person name="Sarate P."/>
            <person name="Gangsoo J."/>
            <person name="Sialana F."/>
            <person name="Bilban M."/>
            <person name="Lubec G."/>
        </authorList>
    </citation>
    <scope>NUCLEOTIDE SEQUENCE</scope>
    <source>
        <tissue evidence="1">Skin</tissue>
    </source>
</reference>
<gene>
    <name evidence="1" type="primary">ORF86858</name>
</gene>
<protein>
    <submittedName>
        <fullName evidence="1">Uncharacterized protein</fullName>
    </submittedName>
</protein>
<evidence type="ECO:0000313" key="1">
    <source>
        <dbReference type="EMBL" id="CEK73458.1"/>
    </source>
</evidence>
<dbReference type="EMBL" id="HACG01026593">
    <property type="protein sequence ID" value="CEK73458.1"/>
    <property type="molecule type" value="Transcribed_RNA"/>
</dbReference>
<sequence length="81" mass="9148">LPVKQGFNHRLKNTDVAFDVCLLSTYENTCPMLGYVILCVEMSLRISEEVTVSSELILDLVHSSTTSSRIFNGTIPILRMW</sequence>
<feature type="non-terminal residue" evidence="1">
    <location>
        <position position="1"/>
    </location>
</feature>
<name>A0A0B6ZY46_9EUPU</name>
<organism evidence="1">
    <name type="scientific">Arion vulgaris</name>
    <dbReference type="NCBI Taxonomy" id="1028688"/>
    <lineage>
        <taxon>Eukaryota</taxon>
        <taxon>Metazoa</taxon>
        <taxon>Spiralia</taxon>
        <taxon>Lophotrochozoa</taxon>
        <taxon>Mollusca</taxon>
        <taxon>Gastropoda</taxon>
        <taxon>Heterobranchia</taxon>
        <taxon>Euthyneura</taxon>
        <taxon>Panpulmonata</taxon>
        <taxon>Eupulmonata</taxon>
        <taxon>Stylommatophora</taxon>
        <taxon>Helicina</taxon>
        <taxon>Arionoidea</taxon>
        <taxon>Arionidae</taxon>
        <taxon>Arion</taxon>
    </lineage>
</organism>